<dbReference type="InterPro" id="IPR055414">
    <property type="entry name" value="LRR_R13L4/SHOC2-like"/>
</dbReference>
<feature type="domain" description="Disease resistance R13L4/SHOC-2-like LRR" evidence="6">
    <location>
        <begin position="598"/>
        <end position="671"/>
    </location>
</feature>
<dbReference type="InterPro" id="IPR058922">
    <property type="entry name" value="WHD_DRP"/>
</dbReference>
<dbReference type="PANTHER" id="PTHR23155">
    <property type="entry name" value="DISEASE RESISTANCE PROTEIN RP"/>
    <property type="match status" value="1"/>
</dbReference>
<dbReference type="PANTHER" id="PTHR23155:SF955">
    <property type="entry name" value="AAA+ ATPASE DOMAIN-CONTAINING PROTEIN"/>
    <property type="match status" value="1"/>
</dbReference>
<evidence type="ECO:0000259" key="6">
    <source>
        <dbReference type="Pfam" id="PF23598"/>
    </source>
</evidence>
<dbReference type="EMBL" id="KK198762">
    <property type="protein sequence ID" value="KCW53131.1"/>
    <property type="molecule type" value="Genomic_DNA"/>
</dbReference>
<dbReference type="SUPFAM" id="SSF52047">
    <property type="entry name" value="RNI-like"/>
    <property type="match status" value="1"/>
</dbReference>
<organism evidence="7">
    <name type="scientific">Eucalyptus grandis</name>
    <name type="common">Flooded gum</name>
    <dbReference type="NCBI Taxonomy" id="71139"/>
    <lineage>
        <taxon>Eukaryota</taxon>
        <taxon>Viridiplantae</taxon>
        <taxon>Streptophyta</taxon>
        <taxon>Embryophyta</taxon>
        <taxon>Tracheophyta</taxon>
        <taxon>Spermatophyta</taxon>
        <taxon>Magnoliopsida</taxon>
        <taxon>eudicotyledons</taxon>
        <taxon>Gunneridae</taxon>
        <taxon>Pentapetalae</taxon>
        <taxon>rosids</taxon>
        <taxon>malvids</taxon>
        <taxon>Myrtales</taxon>
        <taxon>Myrtaceae</taxon>
        <taxon>Myrtoideae</taxon>
        <taxon>Eucalypteae</taxon>
        <taxon>Eucalyptus</taxon>
    </lineage>
</organism>
<dbReference type="InterPro" id="IPR036388">
    <property type="entry name" value="WH-like_DNA-bd_sf"/>
</dbReference>
<keyword evidence="1" id="KW-0677">Repeat</keyword>
<dbReference type="GO" id="GO:0006952">
    <property type="term" value="P:defense response"/>
    <property type="evidence" value="ECO:0007669"/>
    <property type="project" value="UniProtKB-KW"/>
</dbReference>
<keyword evidence="2" id="KW-0611">Plant defense</keyword>
<dbReference type="Gene3D" id="3.40.50.300">
    <property type="entry name" value="P-loop containing nucleotide triphosphate hydrolases"/>
    <property type="match status" value="1"/>
</dbReference>
<feature type="region of interest" description="Disordered" evidence="3">
    <location>
        <begin position="763"/>
        <end position="799"/>
    </location>
</feature>
<dbReference type="Gene3D" id="3.80.10.10">
    <property type="entry name" value="Ribonuclease Inhibitor"/>
    <property type="match status" value="1"/>
</dbReference>
<dbReference type="InterPro" id="IPR032675">
    <property type="entry name" value="LRR_dom_sf"/>
</dbReference>
<feature type="domain" description="NB-ARC" evidence="4">
    <location>
        <begin position="183"/>
        <end position="343"/>
    </location>
</feature>
<dbReference type="Pfam" id="PF23559">
    <property type="entry name" value="WHD_DRP"/>
    <property type="match status" value="1"/>
</dbReference>
<feature type="domain" description="Disease resistance protein winged helix" evidence="5">
    <location>
        <begin position="429"/>
        <end position="507"/>
    </location>
</feature>
<dbReference type="Gene3D" id="1.10.10.10">
    <property type="entry name" value="Winged helix-like DNA-binding domain superfamily/Winged helix DNA-binding domain"/>
    <property type="match status" value="1"/>
</dbReference>
<dbReference type="InterPro" id="IPR027417">
    <property type="entry name" value="P-loop_NTPase"/>
</dbReference>
<proteinExistence type="predicted"/>
<evidence type="ECO:0000259" key="5">
    <source>
        <dbReference type="Pfam" id="PF23559"/>
    </source>
</evidence>
<reference evidence="7" key="1">
    <citation type="submission" date="2013-07" db="EMBL/GenBank/DDBJ databases">
        <title>The genome of Eucalyptus grandis.</title>
        <authorList>
            <person name="Schmutz J."/>
            <person name="Hayes R."/>
            <person name="Myburg A."/>
            <person name="Tuskan G."/>
            <person name="Grattapaglia D."/>
            <person name="Rokhsar D.S."/>
        </authorList>
    </citation>
    <scope>NUCLEOTIDE SEQUENCE</scope>
    <source>
        <tissue evidence="7">Leaf extractions</tissue>
    </source>
</reference>
<dbReference type="InParanoid" id="A0A059AHI6"/>
<dbReference type="GO" id="GO:0043531">
    <property type="term" value="F:ADP binding"/>
    <property type="evidence" value="ECO:0007669"/>
    <property type="project" value="InterPro"/>
</dbReference>
<dbReference type="SUPFAM" id="SSF52540">
    <property type="entry name" value="P-loop containing nucleoside triphosphate hydrolases"/>
    <property type="match status" value="1"/>
</dbReference>
<feature type="compositionally biased region" description="Acidic residues" evidence="3">
    <location>
        <begin position="964"/>
        <end position="976"/>
    </location>
</feature>
<dbReference type="AlphaFoldDB" id="A0A059AHI6"/>
<gene>
    <name evidence="7" type="ORF">EUGRSUZ_J02423</name>
</gene>
<dbReference type="GO" id="GO:0051707">
    <property type="term" value="P:response to other organism"/>
    <property type="evidence" value="ECO:0007669"/>
    <property type="project" value="UniProtKB-ARBA"/>
</dbReference>
<protein>
    <submittedName>
        <fullName evidence="7">Uncharacterized protein</fullName>
    </submittedName>
</protein>
<evidence type="ECO:0000259" key="4">
    <source>
        <dbReference type="Pfam" id="PF00931"/>
    </source>
</evidence>
<evidence type="ECO:0000313" key="7">
    <source>
        <dbReference type="EMBL" id="KCW53131.1"/>
    </source>
</evidence>
<dbReference type="Pfam" id="PF23598">
    <property type="entry name" value="LRR_14"/>
    <property type="match status" value="1"/>
</dbReference>
<feature type="region of interest" description="Disordered" evidence="3">
    <location>
        <begin position="960"/>
        <end position="983"/>
    </location>
</feature>
<dbReference type="InterPro" id="IPR044974">
    <property type="entry name" value="Disease_R_plants"/>
</dbReference>
<name>A0A059AHI6_EUCGR</name>
<evidence type="ECO:0000256" key="3">
    <source>
        <dbReference type="SAM" id="MobiDB-lite"/>
    </source>
</evidence>
<evidence type="ECO:0000256" key="1">
    <source>
        <dbReference type="ARBA" id="ARBA00022737"/>
    </source>
</evidence>
<accession>A0A059AHI6</accession>
<dbReference type="eggNOG" id="KOG4658">
    <property type="taxonomic scope" value="Eukaryota"/>
</dbReference>
<evidence type="ECO:0000256" key="2">
    <source>
        <dbReference type="ARBA" id="ARBA00022821"/>
    </source>
</evidence>
<dbReference type="Gramene" id="KCW53131">
    <property type="protein sequence ID" value="KCW53131"/>
    <property type="gene ID" value="EUGRSUZ_J02423"/>
</dbReference>
<dbReference type="InterPro" id="IPR002182">
    <property type="entry name" value="NB-ARC"/>
</dbReference>
<feature type="compositionally biased region" description="Basic and acidic residues" evidence="3">
    <location>
        <begin position="763"/>
        <end position="774"/>
    </location>
</feature>
<feature type="compositionally biased region" description="Low complexity" evidence="3">
    <location>
        <begin position="779"/>
        <end position="789"/>
    </location>
</feature>
<feature type="region of interest" description="Disordered" evidence="3">
    <location>
        <begin position="525"/>
        <end position="547"/>
    </location>
</feature>
<dbReference type="Pfam" id="PF00931">
    <property type="entry name" value="NB-ARC"/>
    <property type="match status" value="1"/>
</dbReference>
<sequence>MAASDTRSCMLVAEAATQIVLQKLDVLLSRPVCIECLSMRASMEDAKAKLATIQDFISTQYRPSKTTEWSGRLLQAMNYAEEFIDKFQLRKACKRHEALHMAAWPLAALVAKCKLRRDLSILVNKMEGLCDEKFLKEAAEHKRKNGPASSSSHRLAPWQGTKLASLTSFWDRYVPIISLYLQDEKKKLMKWMIMQQGGIQGTSIFGRSGTGKAILARWAHSQAKYMDYERRAYVHISAGMDKRQFLFEILKQVEKQAREMKDMDIKEIKAMLSRKLAETKRFLIVLDEVQQSNEPLLRELAMILLFSSQGHLIYTTQDDKIAQYMNTSGTEPIKLEDMDVEGSQRMLAWELHGVPDGGKLSDEEKKILEICPAVPLCISLIGGFLSNAAEHERAALAKERSMMTLLDILQLSCHKLPVHLKPCFIYMALFPVTFPIPTRRLLRLWLADGLLNSHCYDIEGERTRKPEDVGAMFILELAHRNVIYVPSRRKDGSPKTCQMVVPLHEMIRPIAMSVGFLHIHAARKSEGGNDHDPTSQQQQPPAQPRERTKVRWLVEHANIVTVGSRGYPNLNLRHVSSFLSFHQRRGVLTKDVSTFLRKMTSETDYSLLRVLDLEGVYKPSLQGVLPKLVLLRYLGLRSTVLDSIPREVADLHYLETLDIKHTNITSLPSSLEGEELEAPASKLVLCRLDEHPQGFGLVIGEVKEDSMTDHMNCLTTLKLFLQHSGDGTSGAAGKTIADWISLMLTNLQSLTFGVIQEAKPAEGAEDAKGAKPAEEGAEAPKVAEPAEGAEPTKSQIGPLPELSLAERHRDLLELYLLGQLNKPIWTQLLPGSLRVLTLSGSKVEDDMMPLLGDLLKNLRTLRLFANSFLDTRMRFAKGGFPTLQFLKIWKLPRLREVIIEKGALLRLKELEFRHLDAMKNVEGINMCQELKTICVVVKKGAHGFVDHLKGKIGKGQNLRKIEEAETPESTDNDEDNRDEHVEDYIGDDNDRFGTILNLKHVLYA</sequence>
<dbReference type="PRINTS" id="PR00364">
    <property type="entry name" value="DISEASERSIST"/>
</dbReference>